<dbReference type="PROSITE" id="PS50878">
    <property type="entry name" value="RT_POL"/>
    <property type="match status" value="1"/>
</dbReference>
<sequence length="572" mass="64882">MTSKRLIRKDEGTHRDYIPKKTTTSTMKTQSKESDLLDNPTNTRRHSVPGLDGVKYATEAPYGEAASASITSKHFKTSIREHQRIAAWNVRGLLKPGKLCIVEKEMVSHKINILAISETHLQGYGHYKTSMGNTFYFSGSDNSSSNGVGILVPDRLNGYVLGYNPVSDRIVTMKLNTKPCTLNIVSIYAPTSQSSEEEIETFYGKLEETLDSIPNREITMILGDWNAKVGNTTADEHLRETVGHYGLGSRNERVVRIDEMMSQPFKFCKGVRQGCILSPILFNAYGEYIMRHTCDQWEGGVRIGGVKLNNLRYADDTTLLAADEAEMCTLLERMERVSINLGLSINKDKTKIMVMDRSHTLGFTGALNLHFVEEFVYLGSTITNNGSCELDVRRRIGMAKSAMSQLHKTWKDRNISLRTKIKLVRTLVFSILLYGAETWTLKSADRKRIDAFKMWCWRKMLRIPWTAFRTNASILAQLKVKIRLSTICLKRILEYFGHIARKDGDNLEKLVITGKVEGKRSRGRSPMRWSDQVRTTLESTVYDALRVAGDRKEWHTILKTRIRDGGGHDPHT</sequence>
<dbReference type="PANTHER" id="PTHR47027:SF8">
    <property type="entry name" value="RIBONUCLEASE H"/>
    <property type="match status" value="1"/>
</dbReference>
<protein>
    <submittedName>
        <fullName evidence="4">Uncharacterized protein LOC128199289</fullName>
    </submittedName>
</protein>
<dbReference type="SUPFAM" id="SSF56672">
    <property type="entry name" value="DNA/RNA polymerases"/>
    <property type="match status" value="1"/>
</dbReference>
<keyword evidence="3" id="KW-1185">Reference proteome</keyword>
<dbReference type="InterPro" id="IPR043502">
    <property type="entry name" value="DNA/RNA_pol_sf"/>
</dbReference>
<evidence type="ECO:0000259" key="2">
    <source>
        <dbReference type="PROSITE" id="PS50878"/>
    </source>
</evidence>
<dbReference type="Gene3D" id="3.60.10.10">
    <property type="entry name" value="Endonuclease/exonuclease/phosphatase"/>
    <property type="match status" value="1"/>
</dbReference>
<gene>
    <name evidence="4" type="primary">LOC128199289</name>
</gene>
<name>A0ABM3LYM2_BICAN</name>
<reference evidence="4" key="1">
    <citation type="submission" date="2025-08" db="UniProtKB">
        <authorList>
            <consortium name="RefSeq"/>
        </authorList>
    </citation>
    <scope>IDENTIFICATION</scope>
</reference>
<proteinExistence type="predicted"/>
<dbReference type="InterPro" id="IPR036691">
    <property type="entry name" value="Endo/exonu/phosph_ase_sf"/>
</dbReference>
<feature type="compositionally biased region" description="Basic and acidic residues" evidence="1">
    <location>
        <begin position="8"/>
        <end position="19"/>
    </location>
</feature>
<organism evidence="3 4">
    <name type="scientific">Bicyclus anynana</name>
    <name type="common">Squinting bush brown butterfly</name>
    <dbReference type="NCBI Taxonomy" id="110368"/>
    <lineage>
        <taxon>Eukaryota</taxon>
        <taxon>Metazoa</taxon>
        <taxon>Ecdysozoa</taxon>
        <taxon>Arthropoda</taxon>
        <taxon>Hexapoda</taxon>
        <taxon>Insecta</taxon>
        <taxon>Pterygota</taxon>
        <taxon>Neoptera</taxon>
        <taxon>Endopterygota</taxon>
        <taxon>Lepidoptera</taxon>
        <taxon>Glossata</taxon>
        <taxon>Ditrysia</taxon>
        <taxon>Papilionoidea</taxon>
        <taxon>Nymphalidae</taxon>
        <taxon>Satyrinae</taxon>
        <taxon>Satyrini</taxon>
        <taxon>Mycalesina</taxon>
        <taxon>Bicyclus</taxon>
    </lineage>
</organism>
<evidence type="ECO:0000256" key="1">
    <source>
        <dbReference type="SAM" id="MobiDB-lite"/>
    </source>
</evidence>
<dbReference type="CDD" id="cd09076">
    <property type="entry name" value="L1-EN"/>
    <property type="match status" value="1"/>
</dbReference>
<feature type="region of interest" description="Disordered" evidence="1">
    <location>
        <begin position="1"/>
        <end position="50"/>
    </location>
</feature>
<dbReference type="InterPro" id="IPR000477">
    <property type="entry name" value="RT_dom"/>
</dbReference>
<evidence type="ECO:0000313" key="4">
    <source>
        <dbReference type="RefSeq" id="XP_052744154.1"/>
    </source>
</evidence>
<dbReference type="PANTHER" id="PTHR47027">
    <property type="entry name" value="REVERSE TRANSCRIPTASE DOMAIN-CONTAINING PROTEIN"/>
    <property type="match status" value="1"/>
</dbReference>
<feature type="compositionally biased region" description="Low complexity" evidence="1">
    <location>
        <begin position="20"/>
        <end position="29"/>
    </location>
</feature>
<accession>A0ABM3LYM2</accession>
<dbReference type="Pfam" id="PF00078">
    <property type="entry name" value="RVT_1"/>
    <property type="match status" value="1"/>
</dbReference>
<evidence type="ECO:0000313" key="3">
    <source>
        <dbReference type="Proteomes" id="UP001652582"/>
    </source>
</evidence>
<feature type="domain" description="Reverse transcriptase" evidence="2">
    <location>
        <begin position="133"/>
        <end position="382"/>
    </location>
</feature>
<dbReference type="SUPFAM" id="SSF56219">
    <property type="entry name" value="DNase I-like"/>
    <property type="match status" value="1"/>
</dbReference>
<dbReference type="RefSeq" id="XP_052744154.1">
    <property type="nucleotide sequence ID" value="XM_052888194.1"/>
</dbReference>
<dbReference type="Proteomes" id="UP001652582">
    <property type="component" value="Chromosome 21"/>
</dbReference>
<dbReference type="GeneID" id="128199289"/>